<name>A0A7Y3XXH7_CLOCO</name>
<sequence length="33" mass="3733">MSIDILMLLFQGGLFLITLLTLIVILIEKNSKK</sequence>
<gene>
    <name evidence="2" type="ORF">HMJ28_03185</name>
</gene>
<accession>A0A7Y3XXH7</accession>
<evidence type="ECO:0000313" key="2">
    <source>
        <dbReference type="EMBL" id="NOH15396.1"/>
    </source>
</evidence>
<dbReference type="InterPro" id="IPR031616">
    <property type="entry name" value="BsrE-like"/>
</dbReference>
<keyword evidence="1" id="KW-1133">Transmembrane helix</keyword>
<dbReference type="Pfam" id="PF16935">
    <property type="entry name" value="Hol_Tox"/>
    <property type="match status" value="1"/>
</dbReference>
<dbReference type="EMBL" id="JABFIF010000003">
    <property type="protein sequence ID" value="NOH15396.1"/>
    <property type="molecule type" value="Genomic_DNA"/>
</dbReference>
<keyword evidence="1" id="KW-0812">Transmembrane</keyword>
<evidence type="ECO:0000313" key="3">
    <source>
        <dbReference type="Proteomes" id="UP000528432"/>
    </source>
</evidence>
<comment type="caution">
    <text evidence="2">The sequence shown here is derived from an EMBL/GenBank/DDBJ whole genome shotgun (WGS) entry which is preliminary data.</text>
</comment>
<organism evidence="2 3">
    <name type="scientific">Clostridium cochlearium</name>
    <dbReference type="NCBI Taxonomy" id="1494"/>
    <lineage>
        <taxon>Bacteria</taxon>
        <taxon>Bacillati</taxon>
        <taxon>Bacillota</taxon>
        <taxon>Clostridia</taxon>
        <taxon>Eubacteriales</taxon>
        <taxon>Clostridiaceae</taxon>
        <taxon>Clostridium</taxon>
    </lineage>
</organism>
<dbReference type="Proteomes" id="UP000528432">
    <property type="component" value="Unassembled WGS sequence"/>
</dbReference>
<reference evidence="2 3" key="1">
    <citation type="submission" date="2020-05" db="EMBL/GenBank/DDBJ databases">
        <title>Draft genome sequence of Clostridium cochlearium strain AGROS13 isolated from a sheep dairy farm in New Zealand.</title>
        <authorList>
            <person name="Gupta T.B."/>
            <person name="Jauregui R."/>
            <person name="Risson A.N."/>
            <person name="Brightwell G."/>
            <person name="Maclean P."/>
        </authorList>
    </citation>
    <scope>NUCLEOTIDE SEQUENCE [LARGE SCALE GENOMIC DNA]</scope>
    <source>
        <strain evidence="2 3">AGROS13</strain>
    </source>
</reference>
<protein>
    <submittedName>
        <fullName evidence="2">Putative holin-like toxin</fullName>
    </submittedName>
</protein>
<dbReference type="RefSeq" id="WP_096636071.1">
    <property type="nucleotide sequence ID" value="NZ_JABFIF010000003.1"/>
</dbReference>
<proteinExistence type="predicted"/>
<feature type="transmembrane region" description="Helical" evidence="1">
    <location>
        <begin position="6"/>
        <end position="27"/>
    </location>
</feature>
<dbReference type="AlphaFoldDB" id="A0A7Y3XXH7"/>
<keyword evidence="1" id="KW-0472">Membrane</keyword>
<evidence type="ECO:0000256" key="1">
    <source>
        <dbReference type="SAM" id="Phobius"/>
    </source>
</evidence>